<evidence type="ECO:0000256" key="10">
    <source>
        <dbReference type="PIRSR" id="PIRSR630616-3"/>
    </source>
</evidence>
<evidence type="ECO:0000256" key="6">
    <source>
        <dbReference type="ARBA" id="ARBA00047899"/>
    </source>
</evidence>
<evidence type="ECO:0000256" key="9">
    <source>
        <dbReference type="PIRSR" id="PIRSR630616-2"/>
    </source>
</evidence>
<organism evidence="14 15">
    <name type="scientific">Hyalella azteca</name>
    <name type="common">Amphipod</name>
    <dbReference type="NCBI Taxonomy" id="294128"/>
    <lineage>
        <taxon>Eukaryota</taxon>
        <taxon>Metazoa</taxon>
        <taxon>Ecdysozoa</taxon>
        <taxon>Arthropoda</taxon>
        <taxon>Crustacea</taxon>
        <taxon>Multicrustacea</taxon>
        <taxon>Malacostraca</taxon>
        <taxon>Eumalacostraca</taxon>
        <taxon>Peracarida</taxon>
        <taxon>Amphipoda</taxon>
        <taxon>Senticaudata</taxon>
        <taxon>Talitrida</taxon>
        <taxon>Talitroidea</taxon>
        <taxon>Hyalellidae</taxon>
        <taxon>Hyalella</taxon>
    </lineage>
</organism>
<dbReference type="Gene3D" id="1.10.510.10">
    <property type="entry name" value="Transferase(Phosphotransferase) domain 1"/>
    <property type="match status" value="1"/>
</dbReference>
<reference evidence="15" key="1">
    <citation type="submission" date="2025-08" db="UniProtKB">
        <authorList>
            <consortium name="RefSeq"/>
        </authorList>
    </citation>
    <scope>IDENTIFICATION</scope>
    <source>
        <tissue evidence="15">Whole organism</tissue>
    </source>
</reference>
<dbReference type="InterPro" id="IPR017441">
    <property type="entry name" value="Protein_kinase_ATP_BS"/>
</dbReference>
<evidence type="ECO:0000256" key="8">
    <source>
        <dbReference type="PIRSR" id="PIRSR630616-1"/>
    </source>
</evidence>
<accession>A0A8B7NLY8</accession>
<keyword evidence="2" id="KW-0808">Transferase</keyword>
<feature type="binding site" evidence="9">
    <location>
        <position position="18"/>
    </location>
    <ligand>
        <name>ATP</name>
        <dbReference type="ChEBI" id="CHEBI:30616"/>
    </ligand>
</feature>
<keyword evidence="5 9" id="KW-0067">ATP-binding</keyword>
<feature type="binding site" evidence="9">
    <location>
        <position position="174"/>
    </location>
    <ligand>
        <name>ATP</name>
        <dbReference type="ChEBI" id="CHEBI:30616"/>
    </ligand>
</feature>
<dbReference type="InterPro" id="IPR000719">
    <property type="entry name" value="Prot_kinase_dom"/>
</dbReference>
<feature type="compositionally biased region" description="Low complexity" evidence="12">
    <location>
        <begin position="347"/>
        <end position="366"/>
    </location>
</feature>
<dbReference type="GeneID" id="108671628"/>
<evidence type="ECO:0000256" key="12">
    <source>
        <dbReference type="SAM" id="MobiDB-lite"/>
    </source>
</evidence>
<dbReference type="PROSITE" id="PS50011">
    <property type="entry name" value="PROTEIN_KINASE_DOM"/>
    <property type="match status" value="1"/>
</dbReference>
<feature type="region of interest" description="Disordered" evidence="12">
    <location>
        <begin position="347"/>
        <end position="390"/>
    </location>
</feature>
<evidence type="ECO:0000256" key="4">
    <source>
        <dbReference type="ARBA" id="ARBA00022777"/>
    </source>
</evidence>
<keyword evidence="3 9" id="KW-0547">Nucleotide-binding</keyword>
<protein>
    <submittedName>
        <fullName evidence="15">Serine/threonine-protein kinase chk-2</fullName>
    </submittedName>
</protein>
<dbReference type="InterPro" id="IPR011009">
    <property type="entry name" value="Kinase-like_dom_sf"/>
</dbReference>
<dbReference type="SMART" id="SM00220">
    <property type="entry name" value="S_TKc"/>
    <property type="match status" value="1"/>
</dbReference>
<dbReference type="CDD" id="cd14014">
    <property type="entry name" value="STKc_PknB_like"/>
    <property type="match status" value="1"/>
</dbReference>
<evidence type="ECO:0000256" key="3">
    <source>
        <dbReference type="ARBA" id="ARBA00022741"/>
    </source>
</evidence>
<dbReference type="InterPro" id="IPR008271">
    <property type="entry name" value="Ser/Thr_kinase_AS"/>
</dbReference>
<dbReference type="OMA" id="SSECACF"/>
<sequence length="529" mass="58528">MTLDWQQYELLCTLGEGRYGIVTRARHKKLGSFVALKTIIGLELFKNKDLPLVSSKVQTVDNTKHSLENSLRHEARVLAALSHPCVVSLVEVCIGQDGRLALALEDLGGTSLSSLVQSRSGVGLCECLVGCVALHMTRALEYLHSRKFLHRDVKPENIMVEKTNHCFPHAKLIDLGLSIKYEADNPPNSSVTRAGTVAFMAPELMSPNVFYGPKVDVFGLGASLYFSLTAEEPFVAYDTPSGFRTSTCVFGLQVQHDENLNRMSMEVSEVIKGVLEVQPHQRWSTNAIMKSHWLRHIAVSRTSARHVSTCLEPLNDWLLLNQSFPVAASYCQTTPCRIRNISEQSTASEEESLSSSLSSVQLSPSSESEEISPNCNFVPPAPPPQNELDNKKNSKFDDFQCLSDLSDKFLPPCNREGYLAESVDCLMLSSEPECRIVGRKDVVCRSLSSSECACFGLDLDFDEETLEELARLLGDECVCVKTTIQTRPWGEVAGMYNLLRLRKISLFGGQNPAKACGPDKSALMRRNSL</sequence>
<keyword evidence="1" id="KW-0723">Serine/threonine-protein kinase</keyword>
<evidence type="ECO:0000256" key="2">
    <source>
        <dbReference type="ARBA" id="ARBA00022679"/>
    </source>
</evidence>
<dbReference type="RefSeq" id="XP_018014688.1">
    <property type="nucleotide sequence ID" value="XM_018159199.2"/>
</dbReference>
<evidence type="ECO:0000256" key="7">
    <source>
        <dbReference type="ARBA" id="ARBA00048679"/>
    </source>
</evidence>
<evidence type="ECO:0000256" key="5">
    <source>
        <dbReference type="ARBA" id="ARBA00022840"/>
    </source>
</evidence>
<dbReference type="Proteomes" id="UP000694843">
    <property type="component" value="Unplaced"/>
</dbReference>
<name>A0A8B7NLY8_HYAAZ</name>
<evidence type="ECO:0000256" key="11">
    <source>
        <dbReference type="PROSITE-ProRule" id="PRU10141"/>
    </source>
</evidence>
<feature type="binding site" evidence="9">
    <location>
        <begin position="156"/>
        <end position="157"/>
    </location>
    <ligand>
        <name>ATP</name>
        <dbReference type="ChEBI" id="CHEBI:30616"/>
    </ligand>
</feature>
<dbReference type="GO" id="GO:0005524">
    <property type="term" value="F:ATP binding"/>
    <property type="evidence" value="ECO:0007669"/>
    <property type="project" value="UniProtKB-UniRule"/>
</dbReference>
<feature type="cross-link" description="Glycyl lysine isopeptide (Lys-Gly) (interchain with G-Cter in SUMO2)" evidence="10">
    <location>
        <position position="154"/>
    </location>
</feature>
<dbReference type="OrthoDB" id="193931at2759"/>
<evidence type="ECO:0000256" key="1">
    <source>
        <dbReference type="ARBA" id="ARBA00022527"/>
    </source>
</evidence>
<feature type="active site" description="Proton acceptor" evidence="8">
    <location>
        <position position="152"/>
    </location>
</feature>
<dbReference type="InterPro" id="IPR030616">
    <property type="entry name" value="Aur-like"/>
</dbReference>
<keyword evidence="4 15" id="KW-0418">Kinase</keyword>
<feature type="domain" description="Protein kinase" evidence="13">
    <location>
        <begin position="8"/>
        <end position="294"/>
    </location>
</feature>
<comment type="catalytic activity">
    <reaction evidence="6">
        <text>L-threonyl-[protein] + ATP = O-phospho-L-threonyl-[protein] + ADP + H(+)</text>
        <dbReference type="Rhea" id="RHEA:46608"/>
        <dbReference type="Rhea" id="RHEA-COMP:11060"/>
        <dbReference type="Rhea" id="RHEA-COMP:11605"/>
        <dbReference type="ChEBI" id="CHEBI:15378"/>
        <dbReference type="ChEBI" id="CHEBI:30013"/>
        <dbReference type="ChEBI" id="CHEBI:30616"/>
        <dbReference type="ChEBI" id="CHEBI:61977"/>
        <dbReference type="ChEBI" id="CHEBI:456216"/>
        <dbReference type="EC" id="2.7.11.1"/>
    </reaction>
</comment>
<proteinExistence type="predicted"/>
<dbReference type="AlphaFoldDB" id="A0A8B7NLY8"/>
<dbReference type="PROSITE" id="PS00107">
    <property type="entry name" value="PROTEIN_KINASE_ATP"/>
    <property type="match status" value="1"/>
</dbReference>
<feature type="binding site" evidence="9 11">
    <location>
        <position position="37"/>
    </location>
    <ligand>
        <name>ATP</name>
        <dbReference type="ChEBI" id="CHEBI:30616"/>
    </ligand>
</feature>
<dbReference type="KEGG" id="hazt:108671628"/>
<keyword evidence="14" id="KW-1185">Reference proteome</keyword>
<dbReference type="PROSITE" id="PS00108">
    <property type="entry name" value="PROTEIN_KINASE_ST"/>
    <property type="match status" value="1"/>
</dbReference>
<dbReference type="GO" id="GO:0004674">
    <property type="term" value="F:protein serine/threonine kinase activity"/>
    <property type="evidence" value="ECO:0007669"/>
    <property type="project" value="UniProtKB-KW"/>
</dbReference>
<evidence type="ECO:0000313" key="14">
    <source>
        <dbReference type="Proteomes" id="UP000694843"/>
    </source>
</evidence>
<evidence type="ECO:0000313" key="15">
    <source>
        <dbReference type="RefSeq" id="XP_018014688.1"/>
    </source>
</evidence>
<comment type="catalytic activity">
    <reaction evidence="7">
        <text>L-seryl-[protein] + ATP = O-phospho-L-seryl-[protein] + ADP + H(+)</text>
        <dbReference type="Rhea" id="RHEA:17989"/>
        <dbReference type="Rhea" id="RHEA-COMP:9863"/>
        <dbReference type="Rhea" id="RHEA-COMP:11604"/>
        <dbReference type="ChEBI" id="CHEBI:15378"/>
        <dbReference type="ChEBI" id="CHEBI:29999"/>
        <dbReference type="ChEBI" id="CHEBI:30616"/>
        <dbReference type="ChEBI" id="CHEBI:83421"/>
        <dbReference type="ChEBI" id="CHEBI:456216"/>
        <dbReference type="EC" id="2.7.11.1"/>
    </reaction>
</comment>
<dbReference type="SUPFAM" id="SSF56112">
    <property type="entry name" value="Protein kinase-like (PK-like)"/>
    <property type="match status" value="1"/>
</dbReference>
<dbReference type="PANTHER" id="PTHR24350">
    <property type="entry name" value="SERINE/THREONINE-PROTEIN KINASE IAL-RELATED"/>
    <property type="match status" value="1"/>
</dbReference>
<evidence type="ECO:0000259" key="13">
    <source>
        <dbReference type="PROSITE" id="PS50011"/>
    </source>
</evidence>
<gene>
    <name evidence="15" type="primary">LOC108671628</name>
</gene>
<dbReference type="Pfam" id="PF00069">
    <property type="entry name" value="Pkinase"/>
    <property type="match status" value="1"/>
</dbReference>